<accession>A0AA88Y3G2</accession>
<dbReference type="Proteomes" id="UP001186944">
    <property type="component" value="Unassembled WGS sequence"/>
</dbReference>
<dbReference type="Gene3D" id="1.10.10.2590">
    <property type="entry name" value="BEN domain"/>
    <property type="match status" value="1"/>
</dbReference>
<dbReference type="EMBL" id="VSWD01000007">
    <property type="protein sequence ID" value="KAK3097071.1"/>
    <property type="molecule type" value="Genomic_DNA"/>
</dbReference>
<proteinExistence type="predicted"/>
<organism evidence="2 3">
    <name type="scientific">Pinctada imbricata</name>
    <name type="common">Atlantic pearl-oyster</name>
    <name type="synonym">Pinctada martensii</name>
    <dbReference type="NCBI Taxonomy" id="66713"/>
    <lineage>
        <taxon>Eukaryota</taxon>
        <taxon>Metazoa</taxon>
        <taxon>Spiralia</taxon>
        <taxon>Lophotrochozoa</taxon>
        <taxon>Mollusca</taxon>
        <taxon>Bivalvia</taxon>
        <taxon>Autobranchia</taxon>
        <taxon>Pteriomorphia</taxon>
        <taxon>Pterioida</taxon>
        <taxon>Pterioidea</taxon>
        <taxon>Pteriidae</taxon>
        <taxon>Pinctada</taxon>
    </lineage>
</organism>
<protein>
    <submittedName>
        <fullName evidence="2">Uncharacterized protein</fullName>
    </submittedName>
</protein>
<evidence type="ECO:0000313" key="3">
    <source>
        <dbReference type="Proteomes" id="UP001186944"/>
    </source>
</evidence>
<dbReference type="AlphaFoldDB" id="A0AA88Y3G2"/>
<sequence>MPCIFSISEMAHSRGQGIKPAKENDFRPILDKLKIQAIKAFAESFCKRNKLPETTDSQLNDAITEAVAYARKKIKKENVASRK</sequence>
<gene>
    <name evidence="1" type="ORF">FSP39_002933</name>
    <name evidence="2" type="ORF">FSP39_006108</name>
</gene>
<evidence type="ECO:0000313" key="1">
    <source>
        <dbReference type="EMBL" id="KAK3096753.1"/>
    </source>
</evidence>
<evidence type="ECO:0000313" key="2">
    <source>
        <dbReference type="EMBL" id="KAK3097071.1"/>
    </source>
</evidence>
<reference evidence="2" key="1">
    <citation type="submission" date="2019-08" db="EMBL/GenBank/DDBJ databases">
        <title>The improved chromosome-level genome for the pearl oyster Pinctada fucata martensii using PacBio sequencing and Hi-C.</title>
        <authorList>
            <person name="Zheng Z."/>
        </authorList>
    </citation>
    <scope>NUCLEOTIDE SEQUENCE</scope>
    <source>
        <strain evidence="2">ZZ-2019</strain>
        <tissue evidence="2">Adductor muscle</tissue>
    </source>
</reference>
<dbReference type="EMBL" id="VSWD01000007">
    <property type="protein sequence ID" value="KAK3096753.1"/>
    <property type="molecule type" value="Genomic_DNA"/>
</dbReference>
<name>A0AA88Y3G2_PINIB</name>
<comment type="caution">
    <text evidence="2">The sequence shown here is derived from an EMBL/GenBank/DDBJ whole genome shotgun (WGS) entry which is preliminary data.</text>
</comment>
<keyword evidence="3" id="KW-1185">Reference proteome</keyword>